<dbReference type="OrthoDB" id="9769293at2"/>
<dbReference type="RefSeq" id="WP_152619752.1">
    <property type="nucleotide sequence ID" value="NZ_JXSL01000027.1"/>
</dbReference>
<dbReference type="STRING" id="272627.CCC_02184"/>
<accession>A0A0C2YG59</accession>
<name>A0A0C2YG59_PARME</name>
<evidence type="ECO:0000256" key="1">
    <source>
        <dbReference type="SAM" id="MobiDB-lite"/>
    </source>
</evidence>
<evidence type="ECO:0000313" key="2">
    <source>
        <dbReference type="EMBL" id="KIL98734.1"/>
    </source>
</evidence>
<evidence type="ECO:0000313" key="3">
    <source>
        <dbReference type="Proteomes" id="UP000031971"/>
    </source>
</evidence>
<organism evidence="2 3">
    <name type="scientific">Paramagnetospirillum magnetotacticum MS-1</name>
    <dbReference type="NCBI Taxonomy" id="272627"/>
    <lineage>
        <taxon>Bacteria</taxon>
        <taxon>Pseudomonadati</taxon>
        <taxon>Pseudomonadota</taxon>
        <taxon>Alphaproteobacteria</taxon>
        <taxon>Rhodospirillales</taxon>
        <taxon>Magnetospirillaceae</taxon>
        <taxon>Paramagnetospirillum</taxon>
    </lineage>
</organism>
<gene>
    <name evidence="2" type="ORF">CCC_02184</name>
</gene>
<dbReference type="AlphaFoldDB" id="A0A0C2YG59"/>
<feature type="region of interest" description="Disordered" evidence="1">
    <location>
        <begin position="303"/>
        <end position="416"/>
    </location>
</feature>
<dbReference type="Proteomes" id="UP000031971">
    <property type="component" value="Unassembled WGS sequence"/>
</dbReference>
<proteinExistence type="predicted"/>
<protein>
    <recommendedName>
        <fullName evidence="4">ParB/Sulfiredoxin domain-containing protein</fullName>
    </recommendedName>
</protein>
<dbReference type="EMBL" id="JXSL01000027">
    <property type="protein sequence ID" value="KIL98734.1"/>
    <property type="molecule type" value="Genomic_DNA"/>
</dbReference>
<sequence>MTVSNRWQRDRISPLALQLDPDNPRFELTSHSQEAILLHLLRDHDVIALAKSIIEAKELWPTETVLTYFDGKQHIVLEGNRRTAACKILLNPEILPESAYDLLPQIPVIDDETRNNISKIDVCFDYDRERGDPIVANIHAVIQRRAWSLVSRMRYVHREFKKSKNEQEIAQTLKIDLKTVKQLLRGREALQIAIHGNVWPDDEKAILYRDEQVDHEPFLRAVLSRRVEHHFGQPMFFDDGRPNRFGFSNLDQMVGVIARHTLIAQRRDTDDKFSKGDSVEDYLRRTWPIGDRVNEVVPCPGKEPDLFDMNRPAGGLSLYTPPNRKTEGRKPAPKPPTSTEPTDGQLELPDNPASPKDIPPNGPEDGANGSHMELETPPSTVSAHPLPADCTSPPLAPMALPDEMNSDAATPSTLPPVQKPRPLLLLEDIRCLRDDDRLKRLTYELTQLSSTKNNLTSFRLSLFMLMRALLEWALVYHYDQIKLPCRDDNGQHFPIGRLVGMASTRTEVFRDNKKLSERASTIASHWLKDLHWNSHNDMGNWSIERLQNIAGDLRPILRFILMDAVYEHFPEKAAHDEKAEGNCRE</sequence>
<reference evidence="2 3" key="1">
    <citation type="submission" date="2015-01" db="EMBL/GenBank/DDBJ databases">
        <title>Genome Sequence of Magnetospirillum magnetotacticum Strain MS-1.</title>
        <authorList>
            <person name="Marinov G.K."/>
            <person name="Smalley M.D."/>
            <person name="DeSalvo G."/>
        </authorList>
    </citation>
    <scope>NUCLEOTIDE SEQUENCE [LARGE SCALE GENOMIC DNA]</scope>
    <source>
        <strain evidence="2 3">MS-1</strain>
    </source>
</reference>
<keyword evidence="3" id="KW-1185">Reference proteome</keyword>
<evidence type="ECO:0008006" key="4">
    <source>
        <dbReference type="Google" id="ProtNLM"/>
    </source>
</evidence>
<comment type="caution">
    <text evidence="2">The sequence shown here is derived from an EMBL/GenBank/DDBJ whole genome shotgun (WGS) entry which is preliminary data.</text>
</comment>